<dbReference type="InterPro" id="IPR018683">
    <property type="entry name" value="DUF2169"/>
</dbReference>
<dbReference type="KEGG" id="avn:Avin_26580"/>
<dbReference type="AlphaFoldDB" id="C1DJR5"/>
<dbReference type="SUPFAM" id="SSF141571">
    <property type="entry name" value="Pentapeptide repeat-like"/>
    <property type="match status" value="3"/>
</dbReference>
<evidence type="ECO:0000313" key="3">
    <source>
        <dbReference type="EMBL" id="ACO78834.1"/>
    </source>
</evidence>
<dbReference type="Gene3D" id="2.160.20.80">
    <property type="entry name" value="E3 ubiquitin-protein ligase SopA"/>
    <property type="match status" value="3"/>
</dbReference>
<evidence type="ECO:0000313" key="4">
    <source>
        <dbReference type="Proteomes" id="UP000002424"/>
    </source>
</evidence>
<dbReference type="EnsemblBacteria" id="ACO78834">
    <property type="protein sequence ID" value="ACO78834"/>
    <property type="gene ID" value="Avin_26580"/>
</dbReference>
<feature type="domain" description="DUF2169" evidence="2">
    <location>
        <begin position="23"/>
        <end position="300"/>
    </location>
</feature>
<dbReference type="EMBL" id="CP001157">
    <property type="protein sequence ID" value="ACO78834.1"/>
    <property type="molecule type" value="Genomic_DNA"/>
</dbReference>
<protein>
    <submittedName>
        <fullName evidence="3">Pentapeptide repeat protein</fullName>
    </submittedName>
</protein>
<dbReference type="HOGENOM" id="CLU_007055_0_0_6"/>
<accession>C1DJR5</accession>
<evidence type="ECO:0000256" key="1">
    <source>
        <dbReference type="ARBA" id="ARBA00022737"/>
    </source>
</evidence>
<dbReference type="PANTHER" id="PTHR47485">
    <property type="entry name" value="THYLAKOID LUMENAL 17.4 KDA PROTEIN, CHLOROPLASTIC"/>
    <property type="match status" value="1"/>
</dbReference>
<dbReference type="STRING" id="322710.Avin_26580"/>
<proteinExistence type="predicted"/>
<keyword evidence="1" id="KW-0677">Repeat</keyword>
<dbReference type="eggNOG" id="COG5351">
    <property type="taxonomic scope" value="Bacteria"/>
</dbReference>
<dbReference type="OrthoDB" id="237820at2"/>
<dbReference type="Proteomes" id="UP000002424">
    <property type="component" value="Chromosome"/>
</dbReference>
<name>C1DJR5_AZOVD</name>
<dbReference type="PANTHER" id="PTHR47485:SF1">
    <property type="entry name" value="THYLAKOID LUMENAL 17.4 KDA PROTEIN, CHLOROPLASTIC"/>
    <property type="match status" value="1"/>
</dbReference>
<organism evidence="3 4">
    <name type="scientific">Azotobacter vinelandii (strain DJ / ATCC BAA-1303)</name>
    <dbReference type="NCBI Taxonomy" id="322710"/>
    <lineage>
        <taxon>Bacteria</taxon>
        <taxon>Pseudomonadati</taxon>
        <taxon>Pseudomonadota</taxon>
        <taxon>Gammaproteobacteria</taxon>
        <taxon>Pseudomonadales</taxon>
        <taxon>Pseudomonadaceae</taxon>
        <taxon>Azotobacter</taxon>
    </lineage>
</organism>
<dbReference type="Pfam" id="PF09937">
    <property type="entry name" value="DUF2169"/>
    <property type="match status" value="1"/>
</dbReference>
<sequence length="872" mass="96026">MEIIKPLRLGVLHRTYHWRHGHRLAVTAIALATLEESPVLLPEQELWALLDEALDENEQIDLLMPKPCPEFLVNGHAYNVHGTDRRRCRVQARLDDRCKALVVHGDRYWAEGEAGEPADFEAMPLGRRRAYGGPGYEANPIGIGHVPESVDGGERWPLPNVEHDGQPPFAPGQPPGTPAGFGMRDIDAPAHRAKLGQYDEETLERDGPGLAESFDWRFFNLAPDDQQWPDRDRLAGGLEYEFLNLHPELARLAGHLPDGLARCFVMRQPAEGESALEEIPLRLTTAWFFPDRRRVALIHHGDLAVDDEQASDIQYLMPAFEAGAAPRGLEHYAEALARRLDEEEGDLYAFDEAALIHEPFIGAGFDTEPLDQGPSDPLMDNLLRRQEEAMRNERERMNSLGLDPQRLAGLAPAGDDEELRLQRLADLPRVGRNIRRKEAELEAQAERERAAALERLRDQEPTTANRELLAQLENPDRELPPFDFAARSAQLREVYRMDFSPASADLPSREESERRLRQQYRDSVHCCGAAPALQGAAAEALRRKVAQAYARDRDLAGMDLTGADLSGMDLSGARLTGVLLESANLADARLDGADLREAILARARLDGASLRGADCRGANLSRAQARNACFSGATFGDGQCWEARFETCDFSHARFGGILWQGCELDACRFDGAVLEDLSLHACRLSRPSFVGASLSAVTWVESSLEAADFERAELDDCSLVETRSPDARFVGAALSACYMVLGSSLEAADFGGARLAESNLRGVDLSGARFCGTRLADCDLSEARLAGADLRRATASGCLFSGADLRTARLGDAHLMQCLLRRADLRGADLRGASLFGSDLAEVHLDEDSLLDETDFGRVAFHPRRRSEAAS</sequence>
<dbReference type="Pfam" id="PF00805">
    <property type="entry name" value="Pentapeptide"/>
    <property type="match status" value="5"/>
</dbReference>
<gene>
    <name evidence="3" type="ordered locus">Avin_26580</name>
</gene>
<dbReference type="eggNOG" id="COG1357">
    <property type="taxonomic scope" value="Bacteria"/>
</dbReference>
<dbReference type="InterPro" id="IPR001646">
    <property type="entry name" value="5peptide_repeat"/>
</dbReference>
<dbReference type="GeneID" id="88185800"/>
<evidence type="ECO:0000259" key="2">
    <source>
        <dbReference type="Pfam" id="PF09937"/>
    </source>
</evidence>
<dbReference type="RefSeq" id="WP_012701225.1">
    <property type="nucleotide sequence ID" value="NC_012560.1"/>
</dbReference>
<reference evidence="3 4" key="1">
    <citation type="journal article" date="2009" name="J. Bacteriol.">
        <title>Genome sequence of Azotobacter vinelandii, an obligate aerobe specialized to support diverse anaerobic metabolic processes.</title>
        <authorList>
            <person name="Setubal J.C."/>
            <person name="dos Santos P."/>
            <person name="Goldman B.S."/>
            <person name="Ertesvag H."/>
            <person name="Espin G."/>
            <person name="Rubio L.M."/>
            <person name="Valla S."/>
            <person name="Almeida N.F."/>
            <person name="Balasubramanian D."/>
            <person name="Cromes L."/>
            <person name="Curatti L."/>
            <person name="Du Z."/>
            <person name="Godsy E."/>
            <person name="Goodner B."/>
            <person name="Hellner-Burris K."/>
            <person name="Hernandez J.A."/>
            <person name="Houmiel K."/>
            <person name="Imperial J."/>
            <person name="Kennedy C."/>
            <person name="Larson T.J."/>
            <person name="Latreille P."/>
            <person name="Ligon L.S."/>
            <person name="Lu J."/>
            <person name="Maerk M."/>
            <person name="Miller N.M."/>
            <person name="Norton S."/>
            <person name="O'Carroll I.P."/>
            <person name="Paulsen I."/>
            <person name="Raulfs E.C."/>
            <person name="Roemer R."/>
            <person name="Rosser J."/>
            <person name="Segura D."/>
            <person name="Slater S."/>
            <person name="Stricklin S.L."/>
            <person name="Studholme D.J."/>
            <person name="Sun J."/>
            <person name="Viana C.J."/>
            <person name="Wallin E."/>
            <person name="Wang B."/>
            <person name="Wheeler C."/>
            <person name="Zhu H."/>
            <person name="Dean D.R."/>
            <person name="Dixon R."/>
            <person name="Wood D."/>
        </authorList>
    </citation>
    <scope>NUCLEOTIDE SEQUENCE [LARGE SCALE GENOMIC DNA]</scope>
    <source>
        <strain evidence="4">DJ / ATCC BAA-1303</strain>
    </source>
</reference>
<keyword evidence="4" id="KW-1185">Reference proteome</keyword>